<feature type="transmembrane region" description="Helical" evidence="8">
    <location>
        <begin position="467"/>
        <end position="487"/>
    </location>
</feature>
<feature type="transmembrane region" description="Helical" evidence="8">
    <location>
        <begin position="344"/>
        <end position="369"/>
    </location>
</feature>
<feature type="transmembrane region" description="Helical" evidence="8">
    <location>
        <begin position="314"/>
        <end position="332"/>
    </location>
</feature>
<feature type="transmembrane region" description="Helical" evidence="8">
    <location>
        <begin position="259"/>
        <end position="282"/>
    </location>
</feature>
<organism evidence="9 10">
    <name type="scientific">Chromatocurvus halotolerans</name>
    <dbReference type="NCBI Taxonomy" id="1132028"/>
    <lineage>
        <taxon>Bacteria</taxon>
        <taxon>Pseudomonadati</taxon>
        <taxon>Pseudomonadota</taxon>
        <taxon>Gammaproteobacteria</taxon>
        <taxon>Cellvibrionales</taxon>
        <taxon>Halieaceae</taxon>
        <taxon>Chromatocurvus</taxon>
    </lineage>
</organism>
<feature type="transmembrane region" description="Helical" evidence="8">
    <location>
        <begin position="142"/>
        <end position="160"/>
    </location>
</feature>
<dbReference type="InterPro" id="IPR000060">
    <property type="entry name" value="BCCT_transptr"/>
</dbReference>
<evidence type="ECO:0000256" key="8">
    <source>
        <dbReference type="SAM" id="Phobius"/>
    </source>
</evidence>
<evidence type="ECO:0000313" key="10">
    <source>
        <dbReference type="Proteomes" id="UP000294980"/>
    </source>
</evidence>
<keyword evidence="4" id="KW-1003">Cell membrane</keyword>
<dbReference type="RefSeq" id="WP_205686570.1">
    <property type="nucleotide sequence ID" value="NZ_QQSW01000006.1"/>
</dbReference>
<evidence type="ECO:0000313" key="9">
    <source>
        <dbReference type="EMBL" id="TCO78392.1"/>
    </source>
</evidence>
<evidence type="ECO:0000256" key="4">
    <source>
        <dbReference type="ARBA" id="ARBA00022475"/>
    </source>
</evidence>
<dbReference type="Proteomes" id="UP000294980">
    <property type="component" value="Unassembled WGS sequence"/>
</dbReference>
<proteinExistence type="inferred from homology"/>
<evidence type="ECO:0000256" key="6">
    <source>
        <dbReference type="ARBA" id="ARBA00022989"/>
    </source>
</evidence>
<protein>
    <submittedName>
        <fullName evidence="9">Glycine betaine transporter</fullName>
    </submittedName>
</protein>
<feature type="transmembrane region" description="Helical" evidence="8">
    <location>
        <begin position="188"/>
        <end position="209"/>
    </location>
</feature>
<dbReference type="Pfam" id="PF02028">
    <property type="entry name" value="BCCT"/>
    <property type="match status" value="1"/>
</dbReference>
<keyword evidence="7 8" id="KW-0472">Membrane</keyword>
<comment type="subcellular location">
    <subcellularLocation>
        <location evidence="1">Cell membrane</location>
        <topology evidence="1">Multi-pass membrane protein</topology>
    </subcellularLocation>
</comment>
<keyword evidence="3" id="KW-0813">Transport</keyword>
<feature type="transmembrane region" description="Helical" evidence="8">
    <location>
        <begin position="229"/>
        <end position="247"/>
    </location>
</feature>
<sequence>MRDFRPGWVFGMSLALLVLFIGFALVMPAQFAGAAEAALHFTTSHFGWLYLFVTTGFLLFSVGVALSDSGNIRLGADGEAPEFSYRSWLGMIFSAGMGVGLVFWGVAEPMTHYADPPLRAAEPSSPASAGLAMRYSLFHWGFHQWANFCVVGLAIAYVRFRQQRPGLISETFRSTLGDRVDGGLGHAINTLAVVSTVFGVATTLGLGMIQINSGMHSVFGVPFGAASQIAILGGVSVVFLLCSLAPLESGVRYVSDANMLLAGCLLVFVFFAGPTDFITAAMTNAIGEYFANVIGMSLVMTPYTGEDWVERWTIFYWAWGLSWAPFVGSFIARISRGRTIREFIVGVIGMPVLLSALWFATFGGSALYFEMFESAGLSARVAEEMSAGLFAMLDLLPFSGWVAPLTLVLIILFVVTSANSATFVLGMFTGRGVLEPSRSLRLIWGLVQTMVAGVLLLSGGLDALQTISILAAFPFMILMVFMASSLLKSLRDERRQRELHEALIRERLLRLLDDHDAQSFPEAGLRDAVEFIEGHDPNAPPHGATQVGP</sequence>
<evidence type="ECO:0000256" key="1">
    <source>
        <dbReference type="ARBA" id="ARBA00004651"/>
    </source>
</evidence>
<evidence type="ECO:0000256" key="5">
    <source>
        <dbReference type="ARBA" id="ARBA00022692"/>
    </source>
</evidence>
<evidence type="ECO:0000256" key="7">
    <source>
        <dbReference type="ARBA" id="ARBA00023136"/>
    </source>
</evidence>
<comment type="caution">
    <text evidence="9">The sequence shown here is derived from an EMBL/GenBank/DDBJ whole genome shotgun (WGS) entry which is preliminary data.</text>
</comment>
<feature type="transmembrane region" description="Helical" evidence="8">
    <location>
        <begin position="88"/>
        <end position="107"/>
    </location>
</feature>
<dbReference type="PANTHER" id="PTHR30047:SF7">
    <property type="entry name" value="HIGH-AFFINITY CHOLINE TRANSPORT PROTEIN"/>
    <property type="match status" value="1"/>
</dbReference>
<gene>
    <name evidence="9" type="ORF">EV688_101209</name>
</gene>
<evidence type="ECO:0000256" key="2">
    <source>
        <dbReference type="ARBA" id="ARBA00005658"/>
    </source>
</evidence>
<dbReference type="GO" id="GO:0022857">
    <property type="term" value="F:transmembrane transporter activity"/>
    <property type="evidence" value="ECO:0007669"/>
    <property type="project" value="InterPro"/>
</dbReference>
<reference evidence="9 10" key="1">
    <citation type="submission" date="2019-03" db="EMBL/GenBank/DDBJ databases">
        <title>Genomic Encyclopedia of Type Strains, Phase IV (KMG-IV): sequencing the most valuable type-strain genomes for metagenomic binning, comparative biology and taxonomic classification.</title>
        <authorList>
            <person name="Goeker M."/>
        </authorList>
    </citation>
    <scope>NUCLEOTIDE SEQUENCE [LARGE SCALE GENOMIC DNA]</scope>
    <source>
        <strain evidence="9 10">DSM 23344</strain>
    </source>
</reference>
<feature type="transmembrane region" description="Helical" evidence="8">
    <location>
        <begin position="401"/>
        <end position="428"/>
    </location>
</feature>
<dbReference type="GO" id="GO:0005886">
    <property type="term" value="C:plasma membrane"/>
    <property type="evidence" value="ECO:0007669"/>
    <property type="project" value="UniProtKB-SubCell"/>
</dbReference>
<keyword evidence="6 8" id="KW-1133">Transmembrane helix</keyword>
<dbReference type="EMBL" id="SLWX01000001">
    <property type="protein sequence ID" value="TCO78392.1"/>
    <property type="molecule type" value="Genomic_DNA"/>
</dbReference>
<dbReference type="NCBIfam" id="TIGR00842">
    <property type="entry name" value="bcct"/>
    <property type="match status" value="1"/>
</dbReference>
<name>A0A4R2KYZ5_9GAMM</name>
<keyword evidence="5 8" id="KW-0812">Transmembrane</keyword>
<evidence type="ECO:0000256" key="3">
    <source>
        <dbReference type="ARBA" id="ARBA00022448"/>
    </source>
</evidence>
<keyword evidence="10" id="KW-1185">Reference proteome</keyword>
<comment type="similarity">
    <text evidence="2">Belongs to the BCCT transporter (TC 2.A.15) family.</text>
</comment>
<feature type="transmembrane region" description="Helical" evidence="8">
    <location>
        <begin position="47"/>
        <end position="67"/>
    </location>
</feature>
<dbReference type="AlphaFoldDB" id="A0A4R2KYZ5"/>
<dbReference type="PANTHER" id="PTHR30047">
    <property type="entry name" value="HIGH-AFFINITY CHOLINE TRANSPORT PROTEIN-RELATED"/>
    <property type="match status" value="1"/>
</dbReference>
<feature type="transmembrane region" description="Helical" evidence="8">
    <location>
        <begin position="440"/>
        <end position="461"/>
    </location>
</feature>
<accession>A0A4R2KYZ5</accession>